<evidence type="ECO:0000256" key="20">
    <source>
        <dbReference type="ARBA" id="ARBA00023015"/>
    </source>
</evidence>
<dbReference type="GO" id="GO:0016887">
    <property type="term" value="F:ATP hydrolysis activity"/>
    <property type="evidence" value="ECO:0007669"/>
    <property type="project" value="EnsemblFungi"/>
</dbReference>
<dbReference type="AlphaFoldDB" id="A0A1E3P8N8"/>
<dbReference type="GO" id="GO:0000722">
    <property type="term" value="P:telomere maintenance via recombination"/>
    <property type="evidence" value="ECO:0007669"/>
    <property type="project" value="EnsemblFungi"/>
</dbReference>
<evidence type="ECO:0000256" key="6">
    <source>
        <dbReference type="ARBA" id="ARBA00012513"/>
    </source>
</evidence>
<dbReference type="GO" id="GO:0005634">
    <property type="term" value="C:nucleus"/>
    <property type="evidence" value="ECO:0007669"/>
    <property type="project" value="UniProtKB-SubCell"/>
</dbReference>
<keyword evidence="11" id="KW-0723">Serine/threonine-protein kinase</keyword>
<evidence type="ECO:0000256" key="2">
    <source>
        <dbReference type="ARBA" id="ARBA00004496"/>
    </source>
</evidence>
<evidence type="ECO:0000259" key="28">
    <source>
        <dbReference type="PROSITE" id="PS50011"/>
    </source>
</evidence>
<comment type="catalytic activity">
    <reaction evidence="27">
        <text>L-seryl-[protein] + ATP = O-phospho-L-seryl-[protein] + ADP + H(+)</text>
        <dbReference type="Rhea" id="RHEA:17989"/>
        <dbReference type="Rhea" id="RHEA-COMP:9863"/>
        <dbReference type="Rhea" id="RHEA-COMP:11604"/>
        <dbReference type="ChEBI" id="CHEBI:15378"/>
        <dbReference type="ChEBI" id="CHEBI:29999"/>
        <dbReference type="ChEBI" id="CHEBI:30616"/>
        <dbReference type="ChEBI" id="CHEBI:83421"/>
        <dbReference type="ChEBI" id="CHEBI:456216"/>
        <dbReference type="EC" id="2.7.11.1"/>
    </reaction>
</comment>
<evidence type="ECO:0000256" key="19">
    <source>
        <dbReference type="ARBA" id="ARBA00022895"/>
    </source>
</evidence>
<dbReference type="GO" id="GO:0000408">
    <property type="term" value="C:EKC/KEOPS complex"/>
    <property type="evidence" value="ECO:0007669"/>
    <property type="project" value="EnsemblFungi"/>
</dbReference>
<dbReference type="PROSITE" id="PS00109">
    <property type="entry name" value="PROTEIN_KINASE_TYR"/>
    <property type="match status" value="1"/>
</dbReference>
<reference evidence="29 30" key="1">
    <citation type="journal article" date="2016" name="Proc. Natl. Acad. Sci. U.S.A.">
        <title>Comparative genomics of biotechnologically important yeasts.</title>
        <authorList>
            <person name="Riley R."/>
            <person name="Haridas S."/>
            <person name="Wolfe K.H."/>
            <person name="Lopes M.R."/>
            <person name="Hittinger C.T."/>
            <person name="Goeker M."/>
            <person name="Salamov A.A."/>
            <person name="Wisecaver J.H."/>
            <person name="Long T.M."/>
            <person name="Calvey C.H."/>
            <person name="Aerts A.L."/>
            <person name="Barry K.W."/>
            <person name="Choi C."/>
            <person name="Clum A."/>
            <person name="Coughlan A.Y."/>
            <person name="Deshpande S."/>
            <person name="Douglass A.P."/>
            <person name="Hanson S.J."/>
            <person name="Klenk H.-P."/>
            <person name="LaButti K.M."/>
            <person name="Lapidus A."/>
            <person name="Lindquist E.A."/>
            <person name="Lipzen A.M."/>
            <person name="Meier-Kolthoff J.P."/>
            <person name="Ohm R.A."/>
            <person name="Otillar R.P."/>
            <person name="Pangilinan J.L."/>
            <person name="Peng Y."/>
            <person name="Rokas A."/>
            <person name="Rosa C.A."/>
            <person name="Scheuner C."/>
            <person name="Sibirny A.A."/>
            <person name="Slot J.C."/>
            <person name="Stielow J.B."/>
            <person name="Sun H."/>
            <person name="Kurtzman C.P."/>
            <person name="Blackwell M."/>
            <person name="Grigoriev I.V."/>
            <person name="Jeffries T.W."/>
        </authorList>
    </citation>
    <scope>NUCLEOTIDE SEQUENCE [LARGE SCALE GENOMIC DNA]</scope>
    <source>
        <strain evidence="30">ATCC 58044 / CBS 1984 / NCYC 433 / NRRL Y-366-8</strain>
    </source>
</reference>
<gene>
    <name evidence="29" type="ORF">WICANDRAFT_59854</name>
</gene>
<evidence type="ECO:0000313" key="29">
    <source>
        <dbReference type="EMBL" id="ODQ61775.1"/>
    </source>
</evidence>
<evidence type="ECO:0000256" key="13">
    <source>
        <dbReference type="ARBA" id="ARBA00022679"/>
    </source>
</evidence>
<dbReference type="GO" id="GO:0070525">
    <property type="term" value="P:tRNA threonylcarbamoyladenosine metabolic process"/>
    <property type="evidence" value="ECO:0007669"/>
    <property type="project" value="EnsemblFungi"/>
</dbReference>
<keyword evidence="22" id="KW-0804">Transcription</keyword>
<dbReference type="Gene3D" id="3.30.200.20">
    <property type="entry name" value="Phosphorylase Kinase, domain 1"/>
    <property type="match status" value="1"/>
</dbReference>
<dbReference type="EMBL" id="KV454208">
    <property type="protein sequence ID" value="ODQ61775.1"/>
    <property type="molecule type" value="Genomic_DNA"/>
</dbReference>
<evidence type="ECO:0000256" key="5">
    <source>
        <dbReference type="ARBA" id="ARBA00011534"/>
    </source>
</evidence>
<evidence type="ECO:0000256" key="3">
    <source>
        <dbReference type="ARBA" id="ARBA00004574"/>
    </source>
</evidence>
<evidence type="ECO:0000256" key="1">
    <source>
        <dbReference type="ARBA" id="ARBA00004123"/>
    </source>
</evidence>
<comment type="similarity">
    <text evidence="4">Belongs to the protein kinase superfamily. BUD32 family.</text>
</comment>
<sequence>MSEEIINKAKSHLDNISVEVISQGAEAVVFTTTQHPYLPTQIKPKLVKHTEKYIIKFRPPKKYRHPILDAQLTKRRTLAEARILQRLTTIPEVHTPSILAVDPRNGILWMEYIGEPLPNGKLSSLKNWLWQYNEDGSSALSSDVKTILESVGREIGSLHLNDLIHGDLTSSNIVLQKSVDNGTLEAFLIDFGLGSVSTVVEDKAVDLYVLERAILSTHPLYSDHYNKWLLEGYSSVYTGKQNSKKLKEVLNRYEDVRMRGRKRSMLG</sequence>
<keyword evidence="30" id="KW-1185">Reference proteome</keyword>
<evidence type="ECO:0000313" key="30">
    <source>
        <dbReference type="Proteomes" id="UP000094112"/>
    </source>
</evidence>
<dbReference type="GO" id="GO:0005829">
    <property type="term" value="C:cytosol"/>
    <property type="evidence" value="ECO:0007669"/>
    <property type="project" value="TreeGrafter"/>
</dbReference>
<dbReference type="InterPro" id="IPR000719">
    <property type="entry name" value="Prot_kinase_dom"/>
</dbReference>
<keyword evidence="23" id="KW-0539">Nucleus</keyword>
<dbReference type="FunFam" id="1.10.510.10:FF:000745">
    <property type="entry name" value="Serine/threonine-protein kinase BUD32"/>
    <property type="match status" value="1"/>
</dbReference>
<name>A0A1E3P8N8_WICAA</name>
<dbReference type="SUPFAM" id="SSF56112">
    <property type="entry name" value="Protein kinase-like (PK-like)"/>
    <property type="match status" value="1"/>
</dbReference>
<proteinExistence type="inferred from homology"/>
<dbReference type="GO" id="GO:0004674">
    <property type="term" value="F:protein serine/threonine kinase activity"/>
    <property type="evidence" value="ECO:0007669"/>
    <property type="project" value="UniProtKB-KW"/>
</dbReference>
<keyword evidence="17" id="KW-0378">Hydrolase</keyword>
<dbReference type="PANTHER" id="PTHR12209">
    <property type="entry name" value="NON-SPECIFIC SERINE/THREONINE PROTEIN KINASE"/>
    <property type="match status" value="1"/>
</dbReference>
<keyword evidence="16" id="KW-0418">Kinase</keyword>
<feature type="domain" description="Protein kinase" evidence="28">
    <location>
        <begin position="15"/>
        <end position="267"/>
    </location>
</feature>
<dbReference type="InterPro" id="IPR022495">
    <property type="entry name" value="Bud32"/>
</dbReference>
<dbReference type="EC" id="2.7.11.1" evidence="6"/>
<dbReference type="NCBIfam" id="TIGR03724">
    <property type="entry name" value="arch_bud32"/>
    <property type="match status" value="1"/>
</dbReference>
<dbReference type="InterPro" id="IPR008266">
    <property type="entry name" value="Tyr_kinase_AS"/>
</dbReference>
<keyword evidence="12" id="KW-0597">Phosphoprotein</keyword>
<evidence type="ECO:0000256" key="25">
    <source>
        <dbReference type="ARBA" id="ARBA00033194"/>
    </source>
</evidence>
<evidence type="ECO:0000256" key="7">
    <source>
        <dbReference type="ARBA" id="ARBA00013948"/>
    </source>
</evidence>
<keyword evidence="13" id="KW-0808">Transferase</keyword>
<keyword evidence="10" id="KW-0963">Cytoplasm</keyword>
<keyword evidence="15" id="KW-0547">Nucleotide-binding</keyword>
<dbReference type="Pfam" id="PF06293">
    <property type="entry name" value="Kdo"/>
    <property type="match status" value="1"/>
</dbReference>
<comment type="catalytic activity">
    <reaction evidence="26">
        <text>L-threonyl-[protein] + ATP = O-phospho-L-threonyl-[protein] + ADP + H(+)</text>
        <dbReference type="Rhea" id="RHEA:46608"/>
        <dbReference type="Rhea" id="RHEA-COMP:11060"/>
        <dbReference type="Rhea" id="RHEA-COMP:11605"/>
        <dbReference type="ChEBI" id="CHEBI:15378"/>
        <dbReference type="ChEBI" id="CHEBI:30013"/>
        <dbReference type="ChEBI" id="CHEBI:30616"/>
        <dbReference type="ChEBI" id="CHEBI:61977"/>
        <dbReference type="ChEBI" id="CHEBI:456216"/>
        <dbReference type="EC" id="2.7.11.1"/>
    </reaction>
</comment>
<dbReference type="GO" id="GO:0000781">
    <property type="term" value="C:chromosome, telomeric region"/>
    <property type="evidence" value="ECO:0007669"/>
    <property type="project" value="UniProtKB-SubCell"/>
</dbReference>
<evidence type="ECO:0000256" key="12">
    <source>
        <dbReference type="ARBA" id="ARBA00022553"/>
    </source>
</evidence>
<evidence type="ECO:0000256" key="14">
    <source>
        <dbReference type="ARBA" id="ARBA00022694"/>
    </source>
</evidence>
<dbReference type="STRING" id="683960.A0A1E3P8N8"/>
<protein>
    <recommendedName>
        <fullName evidence="8">EKC/KEOPS complex subunit BUD32</fullName>
        <ecNumber evidence="6">2.7.11.1</ecNumber>
    </recommendedName>
    <alternativeName>
        <fullName evidence="24 25">Atypical Serine/threonine protein kinase BUD32</fullName>
    </alternativeName>
    <alternativeName>
        <fullName evidence="7">EKC/KEOPS complex subunit bud32</fullName>
    </alternativeName>
</protein>
<evidence type="ECO:0000256" key="27">
    <source>
        <dbReference type="ARBA" id="ARBA00048679"/>
    </source>
</evidence>
<keyword evidence="18" id="KW-0067">ATP-binding</keyword>
<keyword evidence="20" id="KW-0805">Transcription regulation</keyword>
<keyword evidence="14" id="KW-0819">tRNA processing</keyword>
<evidence type="ECO:0000256" key="8">
    <source>
        <dbReference type="ARBA" id="ARBA00019973"/>
    </source>
</evidence>
<dbReference type="GO" id="GO:0005524">
    <property type="term" value="F:ATP binding"/>
    <property type="evidence" value="ECO:0007669"/>
    <property type="project" value="UniProtKB-KW"/>
</dbReference>
<evidence type="ECO:0000256" key="21">
    <source>
        <dbReference type="ARBA" id="ARBA00023159"/>
    </source>
</evidence>
<evidence type="ECO:0000256" key="26">
    <source>
        <dbReference type="ARBA" id="ARBA00047899"/>
    </source>
</evidence>
<comment type="subcellular location">
    <subcellularLocation>
        <location evidence="3">Chromosome</location>
        <location evidence="3">Telomere</location>
    </subcellularLocation>
    <subcellularLocation>
        <location evidence="2">Cytoplasm</location>
    </subcellularLocation>
    <subcellularLocation>
        <location evidence="1">Nucleus</location>
    </subcellularLocation>
</comment>
<dbReference type="Proteomes" id="UP000094112">
    <property type="component" value="Unassembled WGS sequence"/>
</dbReference>
<dbReference type="GO" id="GO:0008033">
    <property type="term" value="P:tRNA processing"/>
    <property type="evidence" value="ECO:0007669"/>
    <property type="project" value="UniProtKB-KW"/>
</dbReference>
<keyword evidence="9" id="KW-0158">Chromosome</keyword>
<comment type="subunit">
    <text evidence="5">Component of the EKC/KEOPS complex composed of at least BUD32, CGI121, GON7, KAE1 and PCC1; the whole complex dimerizes.</text>
</comment>
<dbReference type="Gene3D" id="1.10.510.10">
    <property type="entry name" value="Transferase(Phosphotransferase) domain 1"/>
    <property type="match status" value="1"/>
</dbReference>
<evidence type="ECO:0000256" key="10">
    <source>
        <dbReference type="ARBA" id="ARBA00022490"/>
    </source>
</evidence>
<dbReference type="OrthoDB" id="3399at2759"/>
<keyword evidence="21" id="KW-0010">Activator</keyword>
<evidence type="ECO:0000256" key="23">
    <source>
        <dbReference type="ARBA" id="ARBA00023242"/>
    </source>
</evidence>
<evidence type="ECO:0000256" key="22">
    <source>
        <dbReference type="ARBA" id="ARBA00023163"/>
    </source>
</evidence>
<dbReference type="InterPro" id="IPR011009">
    <property type="entry name" value="Kinase-like_dom_sf"/>
</dbReference>
<organism evidence="29 30">
    <name type="scientific">Wickerhamomyces anomalus (strain ATCC 58044 / CBS 1984 / NCYC 433 / NRRL Y-366-8)</name>
    <name type="common">Yeast</name>
    <name type="synonym">Hansenula anomala</name>
    <dbReference type="NCBI Taxonomy" id="683960"/>
    <lineage>
        <taxon>Eukaryota</taxon>
        <taxon>Fungi</taxon>
        <taxon>Dikarya</taxon>
        <taxon>Ascomycota</taxon>
        <taxon>Saccharomycotina</taxon>
        <taxon>Saccharomycetes</taxon>
        <taxon>Phaffomycetales</taxon>
        <taxon>Wickerhamomycetaceae</taxon>
        <taxon>Wickerhamomyces</taxon>
    </lineage>
</organism>
<dbReference type="GO" id="GO:0045944">
    <property type="term" value="P:positive regulation of transcription by RNA polymerase II"/>
    <property type="evidence" value="ECO:0007669"/>
    <property type="project" value="EnsemblFungi"/>
</dbReference>
<evidence type="ECO:0000256" key="17">
    <source>
        <dbReference type="ARBA" id="ARBA00022801"/>
    </source>
</evidence>
<accession>A0A1E3P8N8</accession>
<dbReference type="PROSITE" id="PS50011">
    <property type="entry name" value="PROTEIN_KINASE_DOM"/>
    <property type="match status" value="1"/>
</dbReference>
<evidence type="ECO:0000256" key="9">
    <source>
        <dbReference type="ARBA" id="ARBA00022454"/>
    </source>
</evidence>
<evidence type="ECO:0000256" key="11">
    <source>
        <dbReference type="ARBA" id="ARBA00022527"/>
    </source>
</evidence>
<dbReference type="PANTHER" id="PTHR12209:SF0">
    <property type="entry name" value="EKC_KEOPS COMPLEX SUBUNIT TP53RK"/>
    <property type="match status" value="1"/>
</dbReference>
<evidence type="ECO:0000256" key="18">
    <source>
        <dbReference type="ARBA" id="ARBA00022840"/>
    </source>
</evidence>
<dbReference type="GeneID" id="30200133"/>
<evidence type="ECO:0000256" key="15">
    <source>
        <dbReference type="ARBA" id="ARBA00022741"/>
    </source>
</evidence>
<keyword evidence="19" id="KW-0779">Telomere</keyword>
<evidence type="ECO:0000256" key="24">
    <source>
        <dbReference type="ARBA" id="ARBA00030980"/>
    </source>
</evidence>
<dbReference type="RefSeq" id="XP_019040982.1">
    <property type="nucleotide sequence ID" value="XM_019182887.1"/>
</dbReference>
<evidence type="ECO:0000256" key="16">
    <source>
        <dbReference type="ARBA" id="ARBA00022777"/>
    </source>
</evidence>
<evidence type="ECO:0000256" key="4">
    <source>
        <dbReference type="ARBA" id="ARBA00010630"/>
    </source>
</evidence>